<evidence type="ECO:0000313" key="3">
    <source>
        <dbReference type="Proteomes" id="UP001550378"/>
    </source>
</evidence>
<reference evidence="2 3" key="1">
    <citation type="submission" date="2024-06" db="EMBL/GenBank/DDBJ databases">
        <title>The Natural Products Discovery Center: Release of the First 8490 Sequenced Strains for Exploring Actinobacteria Biosynthetic Diversity.</title>
        <authorList>
            <person name="Kalkreuter E."/>
            <person name="Kautsar S.A."/>
            <person name="Yang D."/>
            <person name="Bader C.D."/>
            <person name="Teijaro C.N."/>
            <person name="Fluegel L."/>
            <person name="Davis C.M."/>
            <person name="Simpson J.R."/>
            <person name="Lauterbach L."/>
            <person name="Steele A.D."/>
            <person name="Gui C."/>
            <person name="Meng S."/>
            <person name="Li G."/>
            <person name="Viehrig K."/>
            <person name="Ye F."/>
            <person name="Su P."/>
            <person name="Kiefer A.F."/>
            <person name="Nichols A."/>
            <person name="Cepeda A.J."/>
            <person name="Yan W."/>
            <person name="Fan B."/>
            <person name="Jiang Y."/>
            <person name="Adhikari A."/>
            <person name="Zheng C.-J."/>
            <person name="Schuster L."/>
            <person name="Cowan T.M."/>
            <person name="Smanski M.J."/>
            <person name="Chevrette M.G."/>
            <person name="De Carvalho L.P.S."/>
            <person name="Shen B."/>
        </authorList>
    </citation>
    <scope>NUCLEOTIDE SEQUENCE [LARGE SCALE GENOMIC DNA]</scope>
    <source>
        <strain evidence="2 3">NPDC006337</strain>
    </source>
</reference>
<evidence type="ECO:0000313" key="2">
    <source>
        <dbReference type="EMBL" id="MEU0711561.1"/>
    </source>
</evidence>
<dbReference type="Proteomes" id="UP001550378">
    <property type="component" value="Unassembled WGS sequence"/>
</dbReference>
<dbReference type="RefSeq" id="WP_359656617.1">
    <property type="nucleotide sequence ID" value="NZ_JBEXZO010000023.1"/>
</dbReference>
<name>A0ABV2WDY1_9ACTN</name>
<keyword evidence="1" id="KW-0812">Transmembrane</keyword>
<proteinExistence type="predicted"/>
<keyword evidence="3" id="KW-1185">Reference proteome</keyword>
<protein>
    <recommendedName>
        <fullName evidence="4">Integral membrane protein</fullName>
    </recommendedName>
</protein>
<keyword evidence="1" id="KW-1133">Transmembrane helix</keyword>
<evidence type="ECO:0008006" key="4">
    <source>
        <dbReference type="Google" id="ProtNLM"/>
    </source>
</evidence>
<keyword evidence="1" id="KW-0472">Membrane</keyword>
<gene>
    <name evidence="2" type="ORF">ABZ508_29795</name>
</gene>
<accession>A0ABV2WDY1</accession>
<evidence type="ECO:0000256" key="1">
    <source>
        <dbReference type="SAM" id="Phobius"/>
    </source>
</evidence>
<comment type="caution">
    <text evidence="2">The sequence shown here is derived from an EMBL/GenBank/DDBJ whole genome shotgun (WGS) entry which is preliminary data.</text>
</comment>
<dbReference type="EMBL" id="JBEXZR010000037">
    <property type="protein sequence ID" value="MEU0711561.1"/>
    <property type="molecule type" value="Genomic_DNA"/>
</dbReference>
<feature type="transmembrane region" description="Helical" evidence="1">
    <location>
        <begin position="35"/>
        <end position="57"/>
    </location>
</feature>
<organism evidence="2 3">
    <name type="scientific">Streptomyces lavendulocolor</name>
    <dbReference type="NCBI Taxonomy" id="67316"/>
    <lineage>
        <taxon>Bacteria</taxon>
        <taxon>Bacillati</taxon>
        <taxon>Actinomycetota</taxon>
        <taxon>Actinomycetes</taxon>
        <taxon>Kitasatosporales</taxon>
        <taxon>Streptomycetaceae</taxon>
        <taxon>Streptomyces</taxon>
    </lineage>
</organism>
<sequence length="67" mass="7119">MRQTVAIIGWVTGVQGVLGFFGRTFGDRPWGLLHQWWEIPTAGYAALAVLGAVLAVYGETGKSGAGR</sequence>